<keyword evidence="4 11" id="KW-0963">Cytoplasm</keyword>
<comment type="subcellular location">
    <subcellularLocation>
        <location evidence="1 11">Cytoplasm</location>
    </subcellularLocation>
</comment>
<organism evidence="13 14">
    <name type="scientific">Vibrio caribbeanicus ATCC BAA-2122</name>
    <dbReference type="NCBI Taxonomy" id="796620"/>
    <lineage>
        <taxon>Bacteria</taxon>
        <taxon>Pseudomonadati</taxon>
        <taxon>Pseudomonadota</taxon>
        <taxon>Gammaproteobacteria</taxon>
        <taxon>Vibrionales</taxon>
        <taxon>Vibrionaceae</taxon>
        <taxon>Vibrio</taxon>
    </lineage>
</organism>
<comment type="catalytic activity">
    <reaction evidence="10 11">
        <text>tRNA(Gly) + glycine + ATP = glycyl-tRNA(Gly) + AMP + diphosphate</text>
        <dbReference type="Rhea" id="RHEA:16013"/>
        <dbReference type="Rhea" id="RHEA-COMP:9664"/>
        <dbReference type="Rhea" id="RHEA-COMP:9683"/>
        <dbReference type="ChEBI" id="CHEBI:30616"/>
        <dbReference type="ChEBI" id="CHEBI:33019"/>
        <dbReference type="ChEBI" id="CHEBI:57305"/>
        <dbReference type="ChEBI" id="CHEBI:78442"/>
        <dbReference type="ChEBI" id="CHEBI:78522"/>
        <dbReference type="ChEBI" id="CHEBI:456215"/>
        <dbReference type="EC" id="6.1.1.14"/>
    </reaction>
</comment>
<keyword evidence="7 11" id="KW-0067">ATP-binding</keyword>
<evidence type="ECO:0000256" key="4">
    <source>
        <dbReference type="ARBA" id="ARBA00022490"/>
    </source>
</evidence>
<dbReference type="InterPro" id="IPR015944">
    <property type="entry name" value="Gly-tRNA-synth_bsu"/>
</dbReference>
<dbReference type="GO" id="GO:0004820">
    <property type="term" value="F:glycine-tRNA ligase activity"/>
    <property type="evidence" value="ECO:0007669"/>
    <property type="project" value="UniProtKB-UniRule"/>
</dbReference>
<dbReference type="eggNOG" id="COG0751">
    <property type="taxonomic scope" value="Bacteria"/>
</dbReference>
<dbReference type="NCBIfam" id="TIGR00211">
    <property type="entry name" value="glyS"/>
    <property type="match status" value="1"/>
</dbReference>
<proteinExistence type="inferred from homology"/>
<dbReference type="GO" id="GO:0006420">
    <property type="term" value="P:arginyl-tRNA aminoacylation"/>
    <property type="evidence" value="ECO:0007669"/>
    <property type="project" value="InterPro"/>
</dbReference>
<keyword evidence="8 11" id="KW-0648">Protein biosynthesis</keyword>
<dbReference type="EMBL" id="AEIU01000054">
    <property type="protein sequence ID" value="EFP97579.1"/>
    <property type="molecule type" value="Genomic_DNA"/>
</dbReference>
<accession>E3BH56</accession>
<dbReference type="InterPro" id="IPR008909">
    <property type="entry name" value="DALR_anticod-bd"/>
</dbReference>
<dbReference type="EC" id="6.1.1.14" evidence="11"/>
<dbReference type="HAMAP" id="MF_00255">
    <property type="entry name" value="Gly_tRNA_synth_beta"/>
    <property type="match status" value="1"/>
</dbReference>
<comment type="subunit">
    <text evidence="3 11">Tetramer of two alpha and two beta subunits.</text>
</comment>
<dbReference type="PANTHER" id="PTHR30075">
    <property type="entry name" value="GLYCYL-TRNA SYNTHETASE"/>
    <property type="match status" value="1"/>
</dbReference>
<dbReference type="Pfam" id="PF02092">
    <property type="entry name" value="tRNA_synt_2f"/>
    <property type="match status" value="1"/>
</dbReference>
<dbReference type="GO" id="GO:0006426">
    <property type="term" value="P:glycyl-tRNA aminoacylation"/>
    <property type="evidence" value="ECO:0007669"/>
    <property type="project" value="UniProtKB-UniRule"/>
</dbReference>
<evidence type="ECO:0000256" key="3">
    <source>
        <dbReference type="ARBA" id="ARBA00011209"/>
    </source>
</evidence>
<name>E3BH56_9VIBR</name>
<keyword evidence="5 11" id="KW-0436">Ligase</keyword>
<keyword evidence="6 11" id="KW-0547">Nucleotide-binding</keyword>
<keyword evidence="14" id="KW-1185">Reference proteome</keyword>
<protein>
    <recommendedName>
        <fullName evidence="11">Glycine--tRNA ligase beta subunit</fullName>
        <ecNumber evidence="11">6.1.1.14</ecNumber>
    </recommendedName>
    <alternativeName>
        <fullName evidence="11">Glycyl-tRNA synthetase beta subunit</fullName>
        <shortName evidence="11">GlyRS</shortName>
    </alternativeName>
</protein>
<gene>
    <name evidence="11 13" type="primary">glyS</name>
    <name evidence="13" type="ORF">VIBC2010_13211</name>
</gene>
<evidence type="ECO:0000256" key="1">
    <source>
        <dbReference type="ARBA" id="ARBA00004496"/>
    </source>
</evidence>
<dbReference type="RefSeq" id="WP_009600302.1">
    <property type="nucleotide sequence ID" value="NZ_AEIU01000054.1"/>
</dbReference>
<dbReference type="OrthoDB" id="9775440at2"/>
<dbReference type="GO" id="GO:0004814">
    <property type="term" value="F:arginine-tRNA ligase activity"/>
    <property type="evidence" value="ECO:0007669"/>
    <property type="project" value="InterPro"/>
</dbReference>
<dbReference type="Proteomes" id="UP000002943">
    <property type="component" value="Unassembled WGS sequence"/>
</dbReference>
<sequence length="686" mass="76381">MTKEFLIELGTEELPPTQLRTLAEAFASNFTTELKEAELDHQGIKWFAAPRRLALKVTELAESQADKVVEKRGPAVSAAFDAEGNPTKAAQGWARGCGIAVEQAERMVTDKGEWLLFKQEVKGQSTTAIVVELAAKALAKLPIAKPMRWGDKTTQFIRPVKTLTILLGSELIEGEILGVQSSRTLRGHRFMGEQEFTIESAEQYPEILETRGKVMADYEARKALILADAQKAASAIGGLADLEDELVEEVTSLVEWPVVLTAKFEEEFLKVPSEALVYTMKGDQKYFPVYTEDKKLLPNFIFVSNIESKDPRQVIEGNEKVVRPRLADAEFFFNTDRKRPLIDRLPELDSAIFQKQLGTIKDKTDRITELAGYIANKIGADVEKSERAGLLAKCDLMTSMVFEFTDTQGVMGMHYARHDGEAEEVALALNEQYMPRFAGDTLPSDGVSTAVALADKLDTIVGIFGIGQAPKGSDPFALRRASLGLLRIIVEYGYDLDLVDLIAKAKSLFGSRLTNESVEHEVIDFMLGRFRAWYQDQGFSIDVIQAVLARRPTKPADFDQRVKAVSHFRTLDAAEPLAAANKRVSNILAKFEGDLPERVDETLLTEEPEQALYQALATPAVSIELKNGGYQQQLTQLAELREPVDKFFDNVMVMADDEALKKNRLTLLNQLRNLFLQIADISLLQK</sequence>
<evidence type="ECO:0000256" key="2">
    <source>
        <dbReference type="ARBA" id="ARBA00008226"/>
    </source>
</evidence>
<evidence type="ECO:0000256" key="10">
    <source>
        <dbReference type="ARBA" id="ARBA00047937"/>
    </source>
</evidence>
<dbReference type="PANTHER" id="PTHR30075:SF2">
    <property type="entry name" value="GLYCINE--TRNA LIGASE, CHLOROPLASTIC_MITOCHONDRIAL 2"/>
    <property type="match status" value="1"/>
</dbReference>
<dbReference type="Pfam" id="PF05746">
    <property type="entry name" value="DALR_1"/>
    <property type="match status" value="1"/>
</dbReference>
<dbReference type="InterPro" id="IPR006194">
    <property type="entry name" value="Gly-tRNA-synth_heterodimer"/>
</dbReference>
<dbReference type="AlphaFoldDB" id="E3BH56"/>
<evidence type="ECO:0000313" key="13">
    <source>
        <dbReference type="EMBL" id="EFP97579.1"/>
    </source>
</evidence>
<evidence type="ECO:0000256" key="5">
    <source>
        <dbReference type="ARBA" id="ARBA00022598"/>
    </source>
</evidence>
<dbReference type="PROSITE" id="PS50861">
    <property type="entry name" value="AA_TRNA_LIGASE_II_GLYAB"/>
    <property type="match status" value="1"/>
</dbReference>
<dbReference type="GO" id="GO:0005524">
    <property type="term" value="F:ATP binding"/>
    <property type="evidence" value="ECO:0007669"/>
    <property type="project" value="UniProtKB-UniRule"/>
</dbReference>
<reference evidence="13 14" key="1">
    <citation type="journal article" date="2012" name="Int. J. Syst. Evol. Microbiol.">
        <title>Vibrio caribbeanicus sp. nov., isolated from the marine sponge Scleritoderma cyanea.</title>
        <authorList>
            <person name="Hoffmann M."/>
            <person name="Monday S.R."/>
            <person name="Allard M.W."/>
            <person name="Strain E.A."/>
            <person name="Whittaker P."/>
            <person name="Naum M."/>
            <person name="McCarthy P.J."/>
            <person name="Lopez J.V."/>
            <person name="Fischer M."/>
            <person name="Brown E.W."/>
        </authorList>
    </citation>
    <scope>NUCLEOTIDE SEQUENCE [LARGE SCALE GENOMIC DNA]</scope>
    <source>
        <strain evidence="13 14">ATCC BAA-2122</strain>
    </source>
</reference>
<comment type="similarity">
    <text evidence="2 11">Belongs to the class-II aminoacyl-tRNA synthetase family.</text>
</comment>
<keyword evidence="9 11" id="KW-0030">Aminoacyl-tRNA synthetase</keyword>
<evidence type="ECO:0000259" key="12">
    <source>
        <dbReference type="Pfam" id="PF05746"/>
    </source>
</evidence>
<evidence type="ECO:0000313" key="14">
    <source>
        <dbReference type="Proteomes" id="UP000002943"/>
    </source>
</evidence>
<evidence type="ECO:0000256" key="11">
    <source>
        <dbReference type="HAMAP-Rule" id="MF_00255"/>
    </source>
</evidence>
<dbReference type="STRING" id="796620.VIBC2010_13211"/>
<evidence type="ECO:0000256" key="7">
    <source>
        <dbReference type="ARBA" id="ARBA00022840"/>
    </source>
</evidence>
<evidence type="ECO:0000256" key="9">
    <source>
        <dbReference type="ARBA" id="ARBA00023146"/>
    </source>
</evidence>
<dbReference type="PRINTS" id="PR01045">
    <property type="entry name" value="TRNASYNTHGB"/>
</dbReference>
<evidence type="ECO:0000256" key="8">
    <source>
        <dbReference type="ARBA" id="ARBA00022917"/>
    </source>
</evidence>
<dbReference type="GO" id="GO:0005829">
    <property type="term" value="C:cytosol"/>
    <property type="evidence" value="ECO:0007669"/>
    <property type="project" value="TreeGrafter"/>
</dbReference>
<dbReference type="SUPFAM" id="SSF109604">
    <property type="entry name" value="HD-domain/PDEase-like"/>
    <property type="match status" value="1"/>
</dbReference>
<comment type="caution">
    <text evidence="13">The sequence shown here is derived from an EMBL/GenBank/DDBJ whole genome shotgun (WGS) entry which is preliminary data.</text>
</comment>
<feature type="domain" description="DALR anticodon binding" evidence="12">
    <location>
        <begin position="579"/>
        <end position="675"/>
    </location>
</feature>
<evidence type="ECO:0000256" key="6">
    <source>
        <dbReference type="ARBA" id="ARBA00022741"/>
    </source>
</evidence>